<dbReference type="InterPro" id="IPR031481">
    <property type="entry name" value="Glyco_tran_10_N"/>
</dbReference>
<evidence type="ECO:0000259" key="2">
    <source>
        <dbReference type="Pfam" id="PF17039"/>
    </source>
</evidence>
<name>A0A433SXX7_ELYCH</name>
<dbReference type="EMBL" id="RQTK01000858">
    <property type="protein sequence ID" value="RUS74176.1"/>
    <property type="molecule type" value="Genomic_DNA"/>
</dbReference>
<evidence type="ECO:0000256" key="1">
    <source>
        <dbReference type="SAM" id="Phobius"/>
    </source>
</evidence>
<comment type="caution">
    <text evidence="3">The sequence shown here is derived from an EMBL/GenBank/DDBJ whole genome shotgun (WGS) entry which is preliminary data.</text>
</comment>
<organism evidence="3 4">
    <name type="scientific">Elysia chlorotica</name>
    <name type="common">Eastern emerald elysia</name>
    <name type="synonym">Sea slug</name>
    <dbReference type="NCBI Taxonomy" id="188477"/>
    <lineage>
        <taxon>Eukaryota</taxon>
        <taxon>Metazoa</taxon>
        <taxon>Spiralia</taxon>
        <taxon>Lophotrochozoa</taxon>
        <taxon>Mollusca</taxon>
        <taxon>Gastropoda</taxon>
        <taxon>Heterobranchia</taxon>
        <taxon>Euthyneura</taxon>
        <taxon>Panpulmonata</taxon>
        <taxon>Sacoglossa</taxon>
        <taxon>Placobranchoidea</taxon>
        <taxon>Plakobranchidae</taxon>
        <taxon>Elysia</taxon>
    </lineage>
</organism>
<feature type="domain" description="Fucosyltransferase N-terminal" evidence="2">
    <location>
        <begin position="181"/>
        <end position="267"/>
    </location>
</feature>
<proteinExistence type="predicted"/>
<feature type="non-terminal residue" evidence="3">
    <location>
        <position position="277"/>
    </location>
</feature>
<keyword evidence="1" id="KW-0812">Transmembrane</keyword>
<dbReference type="Pfam" id="PF17039">
    <property type="entry name" value="Glyco_tran_10_N"/>
    <property type="match status" value="1"/>
</dbReference>
<keyword evidence="1" id="KW-0472">Membrane</keyword>
<keyword evidence="1" id="KW-1133">Transmembrane helix</keyword>
<gene>
    <name evidence="3" type="ORF">EGW08_018065</name>
</gene>
<dbReference type="AlphaFoldDB" id="A0A433SXX7"/>
<reference evidence="3 4" key="1">
    <citation type="submission" date="2019-01" db="EMBL/GenBank/DDBJ databases">
        <title>A draft genome assembly of the solar-powered sea slug Elysia chlorotica.</title>
        <authorList>
            <person name="Cai H."/>
            <person name="Li Q."/>
            <person name="Fang X."/>
            <person name="Li J."/>
            <person name="Curtis N.E."/>
            <person name="Altenburger A."/>
            <person name="Shibata T."/>
            <person name="Feng M."/>
            <person name="Maeda T."/>
            <person name="Schwartz J.A."/>
            <person name="Shigenobu S."/>
            <person name="Lundholm N."/>
            <person name="Nishiyama T."/>
            <person name="Yang H."/>
            <person name="Hasebe M."/>
            <person name="Li S."/>
            <person name="Pierce S.K."/>
            <person name="Wang J."/>
        </authorList>
    </citation>
    <scope>NUCLEOTIDE SEQUENCE [LARGE SCALE GENOMIC DNA]</scope>
    <source>
        <strain evidence="3">EC2010</strain>
        <tissue evidence="3">Whole organism of an adult</tissue>
    </source>
</reference>
<feature type="transmembrane region" description="Helical" evidence="1">
    <location>
        <begin position="24"/>
        <end position="44"/>
    </location>
</feature>
<sequence>MHGLKMVDSLDKADSKGCLPSKKLVLSFLLLVTIAGILVLSAYADLGTVSIATASGRNWVSKMLVRAQPDVRNCPVSSGGNGSEVNGTTIAACNTSRPAQARAQPVTSVPRPPLGPGQTYSSFDNSTIIKCSPAMSPFVFCGGVPAQRTPAEKSSDAMRRRPWKIADIRRAKWQPDMNFANCRYSNCVNVGSHVTPDTDVVHVMGVGLNSGFPRPPRSSNQLWMFSAWESPHHTHADFLDSEKSPWNGVFNLSMSYRVDSDIFAPYGLLAFQPTPVE</sequence>
<dbReference type="Proteomes" id="UP000271974">
    <property type="component" value="Unassembled WGS sequence"/>
</dbReference>
<evidence type="ECO:0000313" key="3">
    <source>
        <dbReference type="EMBL" id="RUS74176.1"/>
    </source>
</evidence>
<evidence type="ECO:0000313" key="4">
    <source>
        <dbReference type="Proteomes" id="UP000271974"/>
    </source>
</evidence>
<protein>
    <recommendedName>
        <fullName evidence="2">Fucosyltransferase N-terminal domain-containing protein</fullName>
    </recommendedName>
</protein>
<keyword evidence="4" id="KW-1185">Reference proteome</keyword>
<accession>A0A433SXX7</accession>
<dbReference type="OrthoDB" id="6157686at2759"/>
<dbReference type="SUPFAM" id="SSF53756">
    <property type="entry name" value="UDP-Glycosyltransferase/glycogen phosphorylase"/>
    <property type="match status" value="1"/>
</dbReference>